<feature type="transmembrane region" description="Helical" evidence="1">
    <location>
        <begin position="334"/>
        <end position="355"/>
    </location>
</feature>
<feature type="transmembrane region" description="Helical" evidence="1">
    <location>
        <begin position="14"/>
        <end position="32"/>
    </location>
</feature>
<protein>
    <recommendedName>
        <fullName evidence="3">Glycosyltransferase RgtA/B/C/D-like domain-containing protein</fullName>
    </recommendedName>
</protein>
<evidence type="ECO:0008006" key="3">
    <source>
        <dbReference type="Google" id="ProtNLM"/>
    </source>
</evidence>
<evidence type="ECO:0000313" key="2">
    <source>
        <dbReference type="EMBL" id="VAX35497.1"/>
    </source>
</evidence>
<dbReference type="AlphaFoldDB" id="A0A3B1E1E2"/>
<feature type="transmembrane region" description="Helical" evidence="1">
    <location>
        <begin position="309"/>
        <end position="328"/>
    </location>
</feature>
<feature type="transmembrane region" description="Helical" evidence="1">
    <location>
        <begin position="183"/>
        <end position="199"/>
    </location>
</feature>
<dbReference type="EMBL" id="UOGJ01000059">
    <property type="protein sequence ID" value="VAX35497.1"/>
    <property type="molecule type" value="Genomic_DNA"/>
</dbReference>
<gene>
    <name evidence="2" type="ORF">MNBD_UNCLBAC01-1456</name>
</gene>
<feature type="transmembrane region" description="Helical" evidence="1">
    <location>
        <begin position="96"/>
        <end position="126"/>
    </location>
</feature>
<keyword evidence="1" id="KW-1133">Transmembrane helix</keyword>
<feature type="transmembrane region" description="Helical" evidence="1">
    <location>
        <begin position="63"/>
        <end position="84"/>
    </location>
</feature>
<feature type="transmembrane region" description="Helical" evidence="1">
    <location>
        <begin position="362"/>
        <end position="381"/>
    </location>
</feature>
<sequence length="545" mass="63149">MQTIIDKLKHHKKFLFFLLSLFTGIWALYPFGDFQYYLATGDHGRDLYAAQQTLKGALPYQDYAWLFGPLMPYYYALFFTIFDISIQSVLLGQNILILLAGLLIYLSCSVFLSPTISFVCAVWYWAFRNVEFFYTYNHIGGIVMILATVYVTLLYLRKPKIQFIYAGSLFTFLLILIRPNMGMAIFIAYFLNIIIIDITQKHKYFLNRSPLRILLPSSILLLSALIYGYLLHPLEGYEIYQSFPYGKFQRTDTSPSVLGALIILKNTLILNFTHTFPRKLLSLSILASIGQIIILLFQHKIKKPLKTQILLVSSCISIFIFFGIHEFIGSGTFYRLNWIFACFFILIFYVIAWLMHLGPKKIFTPFVQFFIILLLLTPAILKIKNDLRNINFSRATGASLHIGKTHIYTSQNKTWTQTVQPTVEFIKTHVPKNEKILAIPFDTLYYFLSEREGASRQTVFFDHIIIPEEQEHKIIQELKDNNINWVILSSRIRSVEAGMGTFGETYCPLIAEYLNNNFKIVKQFGDWINPGGWTTPHGTRILRRN</sequence>
<keyword evidence="1" id="KW-0472">Membrane</keyword>
<feature type="transmembrane region" description="Helical" evidence="1">
    <location>
        <begin position="138"/>
        <end position="156"/>
    </location>
</feature>
<feature type="transmembrane region" description="Helical" evidence="1">
    <location>
        <begin position="211"/>
        <end position="230"/>
    </location>
</feature>
<keyword evidence="1" id="KW-0812">Transmembrane</keyword>
<reference evidence="2" key="1">
    <citation type="submission" date="2018-06" db="EMBL/GenBank/DDBJ databases">
        <authorList>
            <person name="Zhirakovskaya E."/>
        </authorList>
    </citation>
    <scope>NUCLEOTIDE SEQUENCE</scope>
</reference>
<organism evidence="2">
    <name type="scientific">hydrothermal vent metagenome</name>
    <dbReference type="NCBI Taxonomy" id="652676"/>
    <lineage>
        <taxon>unclassified sequences</taxon>
        <taxon>metagenomes</taxon>
        <taxon>ecological metagenomes</taxon>
    </lineage>
</organism>
<proteinExistence type="predicted"/>
<evidence type="ECO:0000256" key="1">
    <source>
        <dbReference type="SAM" id="Phobius"/>
    </source>
</evidence>
<accession>A0A3B1E1E2</accession>
<feature type="transmembrane region" description="Helical" evidence="1">
    <location>
        <begin position="280"/>
        <end position="297"/>
    </location>
</feature>
<name>A0A3B1E1E2_9ZZZZ</name>